<dbReference type="SUPFAM" id="SSF56935">
    <property type="entry name" value="Porins"/>
    <property type="match status" value="1"/>
</dbReference>
<comment type="similarity">
    <text evidence="2 15 16">Belongs to the TonB-dependent receptor family.</text>
</comment>
<keyword evidence="4 15" id="KW-1134">Transmembrane beta strand</keyword>
<evidence type="ECO:0000313" key="21">
    <source>
        <dbReference type="Proteomes" id="UP000254069"/>
    </source>
</evidence>
<evidence type="ECO:0000256" key="5">
    <source>
        <dbReference type="ARBA" id="ARBA00022496"/>
    </source>
</evidence>
<accession>A0A380C263</accession>
<evidence type="ECO:0000259" key="18">
    <source>
        <dbReference type="Pfam" id="PF00593"/>
    </source>
</evidence>
<feature type="chain" id="PRO_5016920736" description="Ferric aerobactin receptor" evidence="17">
    <location>
        <begin position="28"/>
        <end position="745"/>
    </location>
</feature>
<dbReference type="EMBL" id="UGYO01000002">
    <property type="protein sequence ID" value="SUJ10275.1"/>
    <property type="molecule type" value="Genomic_DNA"/>
</dbReference>
<keyword evidence="10 16" id="KW-0798">TonB box</keyword>
<dbReference type="InterPro" id="IPR012910">
    <property type="entry name" value="Plug_dom"/>
</dbReference>
<dbReference type="InterPro" id="IPR010105">
    <property type="entry name" value="TonB_sidphr_rcpt"/>
</dbReference>
<dbReference type="InterPro" id="IPR036942">
    <property type="entry name" value="Beta-barrel_TonB_sf"/>
</dbReference>
<keyword evidence="8" id="KW-0408">Iron</keyword>
<dbReference type="GO" id="GO:0009279">
    <property type="term" value="C:cell outer membrane"/>
    <property type="evidence" value="ECO:0007669"/>
    <property type="project" value="UniProtKB-SubCell"/>
</dbReference>
<proteinExistence type="inferred from homology"/>
<organism evidence="20 21">
    <name type="scientific">Shewanella algae</name>
    <dbReference type="NCBI Taxonomy" id="38313"/>
    <lineage>
        <taxon>Bacteria</taxon>
        <taxon>Pseudomonadati</taxon>
        <taxon>Pseudomonadota</taxon>
        <taxon>Gammaproteobacteria</taxon>
        <taxon>Alteromonadales</taxon>
        <taxon>Shewanellaceae</taxon>
        <taxon>Shewanella</taxon>
    </lineage>
</organism>
<keyword evidence="9" id="KW-0406">Ion transport</keyword>
<sequence>MPKSMVRMSLVAAAVSSQLLLMGAAMAEETQMERMVVSANRTPTQISELSSTVWLIDENSIREQIDSGKGVKEMLAALVPSMDVSSQGRTNFGQNMRGRAMVVLIDGVSMNTSRGISRQLDSIDPFNIARIEVLAGASALYGGGALGGAINIVTKKAADSQDTFEAEAGFKSGFNGSDDLDYRAAFAVAGGSDTLKGRFSAAWQENGQWFDGSGNQVMPDITQTGMQYTQGYDLMANLDWSLPNNATLSAMVQFYNNESDGDHGLYMGENFSGVTSDASLLESRKGLNADRSPKTDRTLLNLSYTQADFLGQTLYLQGFYRKEDLDFHPFPYVSETLGVYNFSASSQNTGIYGLKAVLESRPSDSLKLTWGIDWDKESFDSDQMSFDLDAANQSGGLTMKELFTTGRYVDFSVESIAAFLQGSWDINDYLVLNAGYRYQQMDNSVDDFIGYNQQVAIAQGKAPGADAIKGGSTDYHVGLVNLGLVAKLSRDQQLWLAYSQGFELPDLSKYYGRGSYQADADGYLQLTNSININDSRLDGIKTDSFELGWRYLADRWQAQASLYYAISDKVIEVNRSDLTIEVKDNDKRTYGLEAQLNFDISSAWQVGSNLHLVRSEIKNGADWIDETVTYASPSKATAFIAWRGDSQQLRLQAEHSFSADSDYRFKANDGQRSELDSYTTLDLLGSIELPVGTLSYGIENLLDKDYSTLWGQRAAYFYSPTYGPEKMFDYHGRGRTFAINYHLSW</sequence>
<evidence type="ECO:0000256" key="13">
    <source>
        <dbReference type="ARBA" id="ARBA00023237"/>
    </source>
</evidence>
<gene>
    <name evidence="20" type="primary">iutA_2</name>
    <name evidence="20" type="ORF">NCTC10738_04266</name>
</gene>
<name>A0A380C263_9GAMM</name>
<keyword evidence="13 15" id="KW-0998">Cell outer membrane</keyword>
<keyword evidence="11 15" id="KW-0472">Membrane</keyword>
<dbReference type="Pfam" id="PF00593">
    <property type="entry name" value="TonB_dep_Rec_b-barrel"/>
    <property type="match status" value="1"/>
</dbReference>
<dbReference type="PANTHER" id="PTHR30069:SF42">
    <property type="entry name" value="FERRIC AEROBACTIN RECEPTOR"/>
    <property type="match status" value="1"/>
</dbReference>
<dbReference type="InterPro" id="IPR000531">
    <property type="entry name" value="Beta-barrel_TonB"/>
</dbReference>
<keyword evidence="5" id="KW-0410">Iron transport</keyword>
<keyword evidence="12" id="KW-0675">Receptor</keyword>
<evidence type="ECO:0000256" key="12">
    <source>
        <dbReference type="ARBA" id="ARBA00023170"/>
    </source>
</evidence>
<dbReference type="Gene3D" id="2.170.130.10">
    <property type="entry name" value="TonB-dependent receptor, plug domain"/>
    <property type="match status" value="1"/>
</dbReference>
<evidence type="ECO:0000256" key="16">
    <source>
        <dbReference type="RuleBase" id="RU003357"/>
    </source>
</evidence>
<keyword evidence="21" id="KW-1185">Reference proteome</keyword>
<feature type="domain" description="TonB-dependent receptor-like beta-barrel" evidence="18">
    <location>
        <begin position="268"/>
        <end position="701"/>
    </location>
</feature>
<evidence type="ECO:0000256" key="8">
    <source>
        <dbReference type="ARBA" id="ARBA00023004"/>
    </source>
</evidence>
<dbReference type="FunFam" id="2.170.130.10:FF:000011">
    <property type="entry name" value="TonB-dependent siderophore receptor"/>
    <property type="match status" value="1"/>
</dbReference>
<comment type="subcellular location">
    <subcellularLocation>
        <location evidence="1 15">Cell outer membrane</location>
        <topology evidence="1 15">Multi-pass membrane protein</topology>
    </subcellularLocation>
</comment>
<evidence type="ECO:0000256" key="17">
    <source>
        <dbReference type="SAM" id="SignalP"/>
    </source>
</evidence>
<evidence type="ECO:0000313" key="20">
    <source>
        <dbReference type="EMBL" id="SUJ10275.1"/>
    </source>
</evidence>
<evidence type="ECO:0000256" key="6">
    <source>
        <dbReference type="ARBA" id="ARBA00022692"/>
    </source>
</evidence>
<dbReference type="Gene3D" id="2.40.170.20">
    <property type="entry name" value="TonB-dependent receptor, beta-barrel domain"/>
    <property type="match status" value="1"/>
</dbReference>
<feature type="signal peptide" evidence="17">
    <location>
        <begin position="1"/>
        <end position="27"/>
    </location>
</feature>
<keyword evidence="6 15" id="KW-0812">Transmembrane</keyword>
<dbReference type="InterPro" id="IPR039426">
    <property type="entry name" value="TonB-dep_rcpt-like"/>
</dbReference>
<dbReference type="InterPro" id="IPR037066">
    <property type="entry name" value="Plug_dom_sf"/>
</dbReference>
<dbReference type="NCBIfam" id="TIGR01783">
    <property type="entry name" value="TonB-siderophor"/>
    <property type="match status" value="1"/>
</dbReference>
<dbReference type="GO" id="GO:0044718">
    <property type="term" value="P:siderophore transmembrane transport"/>
    <property type="evidence" value="ECO:0007669"/>
    <property type="project" value="TreeGrafter"/>
</dbReference>
<dbReference type="FunFam" id="2.40.170.20:FF:000007">
    <property type="entry name" value="Ferric aerobactin receptor"/>
    <property type="match status" value="1"/>
</dbReference>
<protein>
    <recommendedName>
        <fullName evidence="14">Ferric aerobactin receptor</fullName>
    </recommendedName>
</protein>
<dbReference type="GO" id="GO:0038023">
    <property type="term" value="F:signaling receptor activity"/>
    <property type="evidence" value="ECO:0007669"/>
    <property type="project" value="InterPro"/>
</dbReference>
<evidence type="ECO:0000256" key="3">
    <source>
        <dbReference type="ARBA" id="ARBA00022448"/>
    </source>
</evidence>
<keyword evidence="7 17" id="KW-0732">Signal</keyword>
<dbReference type="Pfam" id="PF07715">
    <property type="entry name" value="Plug"/>
    <property type="match status" value="1"/>
</dbReference>
<dbReference type="GO" id="GO:0015344">
    <property type="term" value="F:siderophore uptake transmembrane transporter activity"/>
    <property type="evidence" value="ECO:0007669"/>
    <property type="project" value="TreeGrafter"/>
</dbReference>
<keyword evidence="3 15" id="KW-0813">Transport</keyword>
<evidence type="ECO:0000256" key="15">
    <source>
        <dbReference type="PROSITE-ProRule" id="PRU01360"/>
    </source>
</evidence>
<evidence type="ECO:0000256" key="2">
    <source>
        <dbReference type="ARBA" id="ARBA00009810"/>
    </source>
</evidence>
<evidence type="ECO:0000256" key="11">
    <source>
        <dbReference type="ARBA" id="ARBA00023136"/>
    </source>
</evidence>
<dbReference type="Proteomes" id="UP000254069">
    <property type="component" value="Unassembled WGS sequence"/>
</dbReference>
<feature type="domain" description="TonB-dependent receptor plug" evidence="19">
    <location>
        <begin position="47"/>
        <end position="149"/>
    </location>
</feature>
<evidence type="ECO:0000259" key="19">
    <source>
        <dbReference type="Pfam" id="PF07715"/>
    </source>
</evidence>
<evidence type="ECO:0000256" key="7">
    <source>
        <dbReference type="ARBA" id="ARBA00022729"/>
    </source>
</evidence>
<reference evidence="20 21" key="1">
    <citation type="submission" date="2018-06" db="EMBL/GenBank/DDBJ databases">
        <authorList>
            <consortium name="Pathogen Informatics"/>
            <person name="Doyle S."/>
        </authorList>
    </citation>
    <scope>NUCLEOTIDE SEQUENCE [LARGE SCALE GENOMIC DNA]</scope>
    <source>
        <strain evidence="20 21">NCTC10738</strain>
    </source>
</reference>
<evidence type="ECO:0000256" key="14">
    <source>
        <dbReference type="ARBA" id="ARBA00072094"/>
    </source>
</evidence>
<evidence type="ECO:0000256" key="4">
    <source>
        <dbReference type="ARBA" id="ARBA00022452"/>
    </source>
</evidence>
<dbReference type="PANTHER" id="PTHR30069">
    <property type="entry name" value="TONB-DEPENDENT OUTER MEMBRANE RECEPTOR"/>
    <property type="match status" value="1"/>
</dbReference>
<dbReference type="AlphaFoldDB" id="A0A380C263"/>
<evidence type="ECO:0000256" key="10">
    <source>
        <dbReference type="ARBA" id="ARBA00023077"/>
    </source>
</evidence>
<evidence type="ECO:0000256" key="1">
    <source>
        <dbReference type="ARBA" id="ARBA00004571"/>
    </source>
</evidence>
<dbReference type="CDD" id="cd01347">
    <property type="entry name" value="ligand_gated_channel"/>
    <property type="match status" value="1"/>
</dbReference>
<dbReference type="PROSITE" id="PS52016">
    <property type="entry name" value="TONB_DEPENDENT_REC_3"/>
    <property type="match status" value="1"/>
</dbReference>
<dbReference type="RefSeq" id="WP_115390493.1">
    <property type="nucleotide sequence ID" value="NZ_CP032664.1"/>
</dbReference>
<evidence type="ECO:0000256" key="9">
    <source>
        <dbReference type="ARBA" id="ARBA00023065"/>
    </source>
</evidence>